<dbReference type="InterPro" id="IPR011051">
    <property type="entry name" value="RmlC_Cupin_sf"/>
</dbReference>
<gene>
    <name evidence="1" type="ORF">OKIOD_LOCUS6391</name>
</gene>
<accession>A0ABN7SG05</accession>
<protein>
    <submittedName>
        <fullName evidence="1">Oidioi.mRNA.OKI2018_I69.XSR.g14833.t1.cds</fullName>
    </submittedName>
</protein>
<evidence type="ECO:0000313" key="2">
    <source>
        <dbReference type="Proteomes" id="UP001158576"/>
    </source>
</evidence>
<proteinExistence type="predicted"/>
<dbReference type="InterPro" id="IPR014710">
    <property type="entry name" value="RmlC-like_jellyroll"/>
</dbReference>
<evidence type="ECO:0000313" key="1">
    <source>
        <dbReference type="EMBL" id="CAG5096894.1"/>
    </source>
</evidence>
<name>A0ABN7SG05_OIKDI</name>
<reference evidence="1 2" key="1">
    <citation type="submission" date="2021-04" db="EMBL/GenBank/DDBJ databases">
        <authorList>
            <person name="Bliznina A."/>
        </authorList>
    </citation>
    <scope>NUCLEOTIDE SEQUENCE [LARGE SCALE GENOMIC DNA]</scope>
</reference>
<organism evidence="1 2">
    <name type="scientific">Oikopleura dioica</name>
    <name type="common">Tunicate</name>
    <dbReference type="NCBI Taxonomy" id="34765"/>
    <lineage>
        <taxon>Eukaryota</taxon>
        <taxon>Metazoa</taxon>
        <taxon>Chordata</taxon>
        <taxon>Tunicata</taxon>
        <taxon>Appendicularia</taxon>
        <taxon>Copelata</taxon>
        <taxon>Oikopleuridae</taxon>
        <taxon>Oikopleura</taxon>
    </lineage>
</organism>
<dbReference type="Gene3D" id="2.60.120.10">
    <property type="entry name" value="Jelly Rolls"/>
    <property type="match status" value="1"/>
</dbReference>
<dbReference type="SUPFAM" id="SSF51182">
    <property type="entry name" value="RmlC-like cupins"/>
    <property type="match status" value="1"/>
</dbReference>
<dbReference type="EMBL" id="OU015569">
    <property type="protein sequence ID" value="CAG5096894.1"/>
    <property type="molecule type" value="Genomic_DNA"/>
</dbReference>
<keyword evidence="2" id="KW-1185">Reference proteome</keyword>
<dbReference type="Proteomes" id="UP001158576">
    <property type="component" value="Chromosome XSR"/>
</dbReference>
<sequence>MMLSEVIERELELTGGILFGRETIVYRGSYNGNNFLGKNSSDEEPDQRGYWPVERWILSLVEAQNPVKLTGEGLTKVQGYDFSFLDAVNACEERLLGTFRDSWPLIKVLDIGGKLTQTSFGTNEIPPIPAHIHAGCTKDRNNQISCGKAEAQFFPFIPKDSSPITRMGFKKEVSKEMLLEAMNEFGKSDALYNLMNEYEVKEGECWMVRPGFVHAPGPVLTIEIQRPQDDFNFLAWKLGERINADQLVSMKNDNQLRGLQNVEEFVDRCIDWEMNVDPKSETIWKTNKRVFKHTESFEMSKIFHDMFDGEEWLIKKGKNLYYENDCSPKGIGDFHNS</sequence>